<evidence type="ECO:0000313" key="6">
    <source>
        <dbReference type="EMBL" id="AAZ25283.1"/>
    </source>
</evidence>
<dbReference type="PROSITE" id="PS52015">
    <property type="entry name" value="TONB_CTD"/>
    <property type="match status" value="1"/>
</dbReference>
<comment type="subcellular location">
    <subcellularLocation>
        <location evidence="1">Membrane</location>
        <topology evidence="1">Single-pass membrane protein</topology>
    </subcellularLocation>
</comment>
<dbReference type="InterPro" id="IPR037682">
    <property type="entry name" value="TonB_C"/>
</dbReference>
<gene>
    <name evidence="6" type="ordered locus">CPS_2645</name>
</gene>
<name>Q481B0_COLP3</name>
<evidence type="ECO:0000256" key="4">
    <source>
        <dbReference type="ARBA" id="ARBA00023136"/>
    </source>
</evidence>
<dbReference type="STRING" id="167879.CPS_2645"/>
<evidence type="ECO:0000256" key="3">
    <source>
        <dbReference type="ARBA" id="ARBA00022989"/>
    </source>
</evidence>
<reference evidence="6" key="1">
    <citation type="journal article" date="2005" name="Proc. Natl. Acad. Sci. U.S.A.">
        <title>The psychrophilic lifestyle as revealed by the genome sequence of Colwellia psychrerythraea 34H through genomic and proteomic analyses.</title>
        <authorList>
            <person name="Methe B.A."/>
            <person name="Nelson K.E."/>
            <person name="Deming J.W."/>
            <person name="Momen B."/>
            <person name="Melamud E."/>
            <person name="Zhang X."/>
            <person name="Moult J."/>
            <person name="Madupu R."/>
            <person name="Nelson W.C."/>
            <person name="Dodson R.J."/>
            <person name="Brinkac L.M."/>
            <person name="Daugherty S.C."/>
            <person name="Durkin A.S."/>
            <person name="DeBoy R.T."/>
            <person name="Kolonay J.F."/>
            <person name="Sullivan S.A."/>
            <person name="Zhou L."/>
            <person name="Davidsen T.M."/>
            <person name="Wu M."/>
            <person name="Huston A.L."/>
            <person name="Lewis M."/>
            <person name="Weaver B."/>
            <person name="Weidman J.F."/>
            <person name="Khouri H."/>
            <person name="Utterback T.R."/>
            <person name="Feldblyum T.V."/>
            <person name="Fraser C.M."/>
        </authorList>
    </citation>
    <scope>NUCLEOTIDE SEQUENCE [LARGE SCALE GENOMIC DNA]</scope>
    <source>
        <strain evidence="6">34H</strain>
    </source>
</reference>
<dbReference type="InterPro" id="IPR006260">
    <property type="entry name" value="TonB/TolA_C"/>
</dbReference>
<dbReference type="AlphaFoldDB" id="Q481B0"/>
<proteinExistence type="predicted"/>
<dbReference type="HOGENOM" id="CLU_1691780_0_0_6"/>
<dbReference type="KEGG" id="cps:CPS_2645"/>
<feature type="domain" description="TonB C-terminal" evidence="5">
    <location>
        <begin position="36"/>
        <end position="129"/>
    </location>
</feature>
<evidence type="ECO:0000313" key="7">
    <source>
        <dbReference type="Proteomes" id="UP000000547"/>
    </source>
</evidence>
<keyword evidence="4" id="KW-0472">Membrane</keyword>
<dbReference type="NCBIfam" id="TIGR01352">
    <property type="entry name" value="tonB_Cterm"/>
    <property type="match status" value="1"/>
</dbReference>
<evidence type="ECO:0000256" key="1">
    <source>
        <dbReference type="ARBA" id="ARBA00004167"/>
    </source>
</evidence>
<dbReference type="SUPFAM" id="SSF74653">
    <property type="entry name" value="TolA/TonB C-terminal domain"/>
    <property type="match status" value="1"/>
</dbReference>
<dbReference type="EMBL" id="CP000083">
    <property type="protein sequence ID" value="AAZ25283.1"/>
    <property type="molecule type" value="Genomic_DNA"/>
</dbReference>
<dbReference type="GO" id="GO:0055085">
    <property type="term" value="P:transmembrane transport"/>
    <property type="evidence" value="ECO:0007669"/>
    <property type="project" value="InterPro"/>
</dbReference>
<dbReference type="PROSITE" id="PS51257">
    <property type="entry name" value="PROKAR_LIPOPROTEIN"/>
    <property type="match status" value="1"/>
</dbReference>
<accession>Q481B0</accession>
<evidence type="ECO:0000256" key="2">
    <source>
        <dbReference type="ARBA" id="ARBA00022692"/>
    </source>
</evidence>
<protein>
    <submittedName>
        <fullName evidence="6">TonB domain protein</fullName>
    </submittedName>
</protein>
<keyword evidence="3" id="KW-1133">Transmembrane helix</keyword>
<dbReference type="Gene3D" id="3.30.1150.10">
    <property type="match status" value="1"/>
</dbReference>
<dbReference type="Proteomes" id="UP000000547">
    <property type="component" value="Chromosome"/>
</dbReference>
<dbReference type="Pfam" id="PF03544">
    <property type="entry name" value="TonB_C"/>
    <property type="match status" value="1"/>
</dbReference>
<dbReference type="RefSeq" id="WP_011043453.1">
    <property type="nucleotide sequence ID" value="NC_003910.7"/>
</dbReference>
<sequence length="157" mass="17704">MKSNISILITILIMSGCSSTKVENEYSDLSITHNEIQSSKWSQLDRFPARYPKKAVMKSIEGCATIEYVITPQNEVKDINVVASTSKYFAKAAENVIQNWKWSELPKSILTQPVKTQTRFDFCFDKPNQSCSSITPKYSCPSEDIIYSTGMRIKVSG</sequence>
<keyword evidence="2" id="KW-0812">Transmembrane</keyword>
<organism evidence="6 7">
    <name type="scientific">Colwellia psychrerythraea (strain 34H / ATCC BAA-681)</name>
    <name type="common">Vibrio psychroerythus</name>
    <dbReference type="NCBI Taxonomy" id="167879"/>
    <lineage>
        <taxon>Bacteria</taxon>
        <taxon>Pseudomonadati</taxon>
        <taxon>Pseudomonadota</taxon>
        <taxon>Gammaproteobacteria</taxon>
        <taxon>Alteromonadales</taxon>
        <taxon>Colwelliaceae</taxon>
        <taxon>Colwellia</taxon>
    </lineage>
</organism>
<dbReference type="GO" id="GO:0016020">
    <property type="term" value="C:membrane"/>
    <property type="evidence" value="ECO:0007669"/>
    <property type="project" value="UniProtKB-SubCell"/>
</dbReference>
<evidence type="ECO:0000259" key="5">
    <source>
        <dbReference type="PROSITE" id="PS52015"/>
    </source>
</evidence>